<dbReference type="InterPro" id="IPR007650">
    <property type="entry name" value="Zf-FLZ_dom"/>
</dbReference>
<evidence type="ECO:0000256" key="4">
    <source>
        <dbReference type="ARBA" id="ARBA00022723"/>
    </source>
</evidence>
<keyword evidence="9" id="KW-1185">Reference proteome</keyword>
<proteinExistence type="inferred from homology"/>
<dbReference type="GO" id="GO:0005737">
    <property type="term" value="C:cytoplasm"/>
    <property type="evidence" value="ECO:0007669"/>
    <property type="project" value="UniProtKB-SubCell"/>
</dbReference>
<organism evidence="8 9">
    <name type="scientific">Gossypium raimondii</name>
    <name type="common">Peruvian cotton</name>
    <name type="synonym">Gossypium klotzschianum subsp. raimondii</name>
    <dbReference type="NCBI Taxonomy" id="29730"/>
    <lineage>
        <taxon>Eukaryota</taxon>
        <taxon>Viridiplantae</taxon>
        <taxon>Streptophyta</taxon>
        <taxon>Embryophyta</taxon>
        <taxon>Tracheophyta</taxon>
        <taxon>Spermatophyta</taxon>
        <taxon>Magnoliopsida</taxon>
        <taxon>eudicotyledons</taxon>
        <taxon>Gunneridae</taxon>
        <taxon>Pentapetalae</taxon>
        <taxon>rosids</taxon>
        <taxon>malvids</taxon>
        <taxon>Malvales</taxon>
        <taxon>Malvaceae</taxon>
        <taxon>Malvoideae</taxon>
        <taxon>Gossypium</taxon>
    </lineage>
</organism>
<feature type="domain" description="FLZ-type" evidence="7">
    <location>
        <begin position="67"/>
        <end position="111"/>
    </location>
</feature>
<evidence type="ECO:0000259" key="7">
    <source>
        <dbReference type="PROSITE" id="PS51795"/>
    </source>
</evidence>
<evidence type="ECO:0000313" key="9">
    <source>
        <dbReference type="Proteomes" id="UP000032304"/>
    </source>
</evidence>
<dbReference type="EMBL" id="CM001743">
    <property type="protein sequence ID" value="KJB25938.1"/>
    <property type="molecule type" value="Genomic_DNA"/>
</dbReference>
<dbReference type="OrthoDB" id="1864056at2759"/>
<name>A0A0D2PG67_GOSRA</name>
<dbReference type="KEGG" id="gra:105792269"/>
<evidence type="ECO:0000256" key="1">
    <source>
        <dbReference type="ARBA" id="ARBA00004496"/>
    </source>
</evidence>
<accession>A0A0D2PG67</accession>
<dbReference type="Pfam" id="PF04570">
    <property type="entry name" value="zf-FLZ"/>
    <property type="match status" value="1"/>
</dbReference>
<dbReference type="PANTHER" id="PTHR33059">
    <property type="entry name" value="FCS-LIKE ZINC FINGER 5"/>
    <property type="match status" value="1"/>
</dbReference>
<sequence>MKRSRSSSFGNIRVLKSPPPTAFGFQWNTRANATVISVHAPPKAREMTKVGILAVSAPKLAVWQESYFLDNCFLCKKGLRQNDIRFMYGDFRAFCSIECRHKQITEDAEKEKASKEID</sequence>
<evidence type="ECO:0000313" key="8">
    <source>
        <dbReference type="EMBL" id="KJB25938.1"/>
    </source>
</evidence>
<evidence type="ECO:0000256" key="5">
    <source>
        <dbReference type="ARBA" id="ARBA00022771"/>
    </source>
</evidence>
<gene>
    <name evidence="8" type="ORF">B456_004G217100</name>
</gene>
<dbReference type="GO" id="GO:0008270">
    <property type="term" value="F:zinc ion binding"/>
    <property type="evidence" value="ECO:0007669"/>
    <property type="project" value="UniProtKB-KW"/>
</dbReference>
<dbReference type="OMA" id="MYGDFRA"/>
<keyword evidence="4" id="KW-0479">Metal-binding</keyword>
<keyword evidence="3" id="KW-0963">Cytoplasm</keyword>
<keyword evidence="5" id="KW-0863">Zinc-finger</keyword>
<keyword evidence="5" id="KW-0862">Zinc</keyword>
<dbReference type="STRING" id="29730.A0A0D2PG67"/>
<protein>
    <recommendedName>
        <fullName evidence="7">FLZ-type domain-containing protein</fullName>
    </recommendedName>
</protein>
<comment type="subcellular location">
    <subcellularLocation>
        <location evidence="1">Cytoplasm</location>
    </subcellularLocation>
</comment>
<dbReference type="Proteomes" id="UP000032304">
    <property type="component" value="Chromosome 4"/>
</dbReference>
<dbReference type="AlphaFoldDB" id="A0A0D2PG67"/>
<comment type="similarity">
    <text evidence="2">Belongs to the FLZ family.</text>
</comment>
<dbReference type="PANTHER" id="PTHR33059:SF76">
    <property type="entry name" value="FCS-LIKE ZINC FINGER 7"/>
    <property type="match status" value="1"/>
</dbReference>
<evidence type="ECO:0000256" key="6">
    <source>
        <dbReference type="PROSITE-ProRule" id="PRU01131"/>
    </source>
</evidence>
<reference evidence="8 9" key="1">
    <citation type="journal article" date="2012" name="Nature">
        <title>Repeated polyploidization of Gossypium genomes and the evolution of spinnable cotton fibres.</title>
        <authorList>
            <person name="Paterson A.H."/>
            <person name="Wendel J.F."/>
            <person name="Gundlach H."/>
            <person name="Guo H."/>
            <person name="Jenkins J."/>
            <person name="Jin D."/>
            <person name="Llewellyn D."/>
            <person name="Showmaker K.C."/>
            <person name="Shu S."/>
            <person name="Udall J."/>
            <person name="Yoo M.J."/>
            <person name="Byers R."/>
            <person name="Chen W."/>
            <person name="Doron-Faigenboim A."/>
            <person name="Duke M.V."/>
            <person name="Gong L."/>
            <person name="Grimwood J."/>
            <person name="Grover C."/>
            <person name="Grupp K."/>
            <person name="Hu G."/>
            <person name="Lee T.H."/>
            <person name="Li J."/>
            <person name="Lin L."/>
            <person name="Liu T."/>
            <person name="Marler B.S."/>
            <person name="Page J.T."/>
            <person name="Roberts A.W."/>
            <person name="Romanel E."/>
            <person name="Sanders W.S."/>
            <person name="Szadkowski E."/>
            <person name="Tan X."/>
            <person name="Tang H."/>
            <person name="Xu C."/>
            <person name="Wang J."/>
            <person name="Wang Z."/>
            <person name="Zhang D."/>
            <person name="Zhang L."/>
            <person name="Ashrafi H."/>
            <person name="Bedon F."/>
            <person name="Bowers J.E."/>
            <person name="Brubaker C.L."/>
            <person name="Chee P.W."/>
            <person name="Das S."/>
            <person name="Gingle A.R."/>
            <person name="Haigler C.H."/>
            <person name="Harker D."/>
            <person name="Hoffmann L.V."/>
            <person name="Hovav R."/>
            <person name="Jones D.C."/>
            <person name="Lemke C."/>
            <person name="Mansoor S."/>
            <person name="ur Rahman M."/>
            <person name="Rainville L.N."/>
            <person name="Rambani A."/>
            <person name="Reddy U.K."/>
            <person name="Rong J.K."/>
            <person name="Saranga Y."/>
            <person name="Scheffler B.E."/>
            <person name="Scheffler J.A."/>
            <person name="Stelly D.M."/>
            <person name="Triplett B.A."/>
            <person name="Van Deynze A."/>
            <person name="Vaslin M.F."/>
            <person name="Waghmare V.N."/>
            <person name="Walford S.A."/>
            <person name="Wright R.J."/>
            <person name="Zaki E.A."/>
            <person name="Zhang T."/>
            <person name="Dennis E.S."/>
            <person name="Mayer K.F."/>
            <person name="Peterson D.G."/>
            <person name="Rokhsar D.S."/>
            <person name="Wang X."/>
            <person name="Schmutz J."/>
        </authorList>
    </citation>
    <scope>NUCLEOTIDE SEQUENCE [LARGE SCALE GENOMIC DNA]</scope>
</reference>
<feature type="zinc finger region" description="FLZ-type" evidence="6">
    <location>
        <begin position="67"/>
        <end position="111"/>
    </location>
</feature>
<dbReference type="PROSITE" id="PS51795">
    <property type="entry name" value="ZF_FLZ"/>
    <property type="match status" value="1"/>
</dbReference>
<dbReference type="Gramene" id="KJB25938">
    <property type="protein sequence ID" value="KJB25938"/>
    <property type="gene ID" value="B456_004G217100"/>
</dbReference>
<evidence type="ECO:0000256" key="2">
    <source>
        <dbReference type="ARBA" id="ARBA00009374"/>
    </source>
</evidence>
<evidence type="ECO:0000256" key="3">
    <source>
        <dbReference type="ARBA" id="ARBA00022490"/>
    </source>
</evidence>